<evidence type="ECO:0000313" key="3">
    <source>
        <dbReference type="Proteomes" id="UP000186785"/>
    </source>
</evidence>
<dbReference type="AlphaFoldDB" id="A0A1Q5PJD6"/>
<evidence type="ECO:0000313" key="2">
    <source>
        <dbReference type="EMBL" id="OKL46000.1"/>
    </source>
</evidence>
<dbReference type="Gene3D" id="2.40.50.140">
    <property type="entry name" value="Nucleic acid-binding proteins"/>
    <property type="match status" value="1"/>
</dbReference>
<reference evidence="2 3" key="1">
    <citation type="submission" date="2016-11" db="EMBL/GenBank/DDBJ databases">
        <title>Actinomyces gypaetusis sp. nov. isolated from the vulture Gypaetus barbatus in Qinghai Tibet Plateau China.</title>
        <authorList>
            <person name="Meng X."/>
        </authorList>
    </citation>
    <scope>NUCLEOTIDE SEQUENCE [LARGE SCALE GENOMIC DNA]</scope>
    <source>
        <strain evidence="2 3">VUL4_2</strain>
    </source>
</reference>
<organism evidence="2 3">
    <name type="scientific">Boudabousia liubingyangii</name>
    <dbReference type="NCBI Taxonomy" id="1921764"/>
    <lineage>
        <taxon>Bacteria</taxon>
        <taxon>Bacillati</taxon>
        <taxon>Actinomycetota</taxon>
        <taxon>Actinomycetes</taxon>
        <taxon>Actinomycetales</taxon>
        <taxon>Actinomycetaceae</taxon>
        <taxon>Boudabousia</taxon>
    </lineage>
</organism>
<evidence type="ECO:0008006" key="4">
    <source>
        <dbReference type="Google" id="ProtNLM"/>
    </source>
</evidence>
<evidence type="ECO:0000256" key="1">
    <source>
        <dbReference type="SAM" id="MobiDB-lite"/>
    </source>
</evidence>
<keyword evidence="3" id="KW-1185">Reference proteome</keyword>
<name>A0A1Q5PJD6_9ACTO</name>
<feature type="region of interest" description="Disordered" evidence="1">
    <location>
        <begin position="1"/>
        <end position="33"/>
    </location>
</feature>
<dbReference type="Proteomes" id="UP000186785">
    <property type="component" value="Unassembled WGS sequence"/>
</dbReference>
<dbReference type="STRING" id="1921764.BSR28_04455"/>
<gene>
    <name evidence="2" type="ORF">BSR29_08370</name>
</gene>
<feature type="compositionally biased region" description="Basic and acidic residues" evidence="1">
    <location>
        <begin position="12"/>
        <end position="23"/>
    </location>
</feature>
<dbReference type="CDD" id="cd04488">
    <property type="entry name" value="RecG_wedge_OBF"/>
    <property type="match status" value="1"/>
</dbReference>
<protein>
    <recommendedName>
        <fullName evidence="4">DNA-binding protein</fullName>
    </recommendedName>
</protein>
<sequence length="123" mass="13161">MSSIRARVQSGRQHDEHHDEVQREVIGAQGQSRGTIPISQVEFRERATLIGSIQSLTFSPPGASLALTATLYDGTGTIRLIWMGRAEIAGIVPGAQLVVSGVVAKLDGVATIINPRYDLLPTD</sequence>
<proteinExistence type="predicted"/>
<dbReference type="EMBL" id="MQSV01000007">
    <property type="protein sequence ID" value="OKL46000.1"/>
    <property type="molecule type" value="Genomic_DNA"/>
</dbReference>
<dbReference type="InterPro" id="IPR012340">
    <property type="entry name" value="NA-bd_OB-fold"/>
</dbReference>
<comment type="caution">
    <text evidence="2">The sequence shown here is derived from an EMBL/GenBank/DDBJ whole genome shotgun (WGS) entry which is preliminary data.</text>
</comment>
<dbReference type="SUPFAM" id="SSF50249">
    <property type="entry name" value="Nucleic acid-binding proteins"/>
    <property type="match status" value="1"/>
</dbReference>
<accession>A0A1Q5PJD6</accession>